<feature type="active site" description="Proton acceptor" evidence="2">
    <location>
        <position position="137"/>
    </location>
</feature>
<dbReference type="Gene3D" id="2.160.10.10">
    <property type="entry name" value="Hexapeptide repeat proteins"/>
    <property type="match status" value="1"/>
</dbReference>
<dbReference type="AlphaFoldDB" id="A0A162FTX3"/>
<dbReference type="InterPro" id="IPR050179">
    <property type="entry name" value="Trans_hexapeptide_repeat"/>
</dbReference>
<dbReference type="EMBL" id="LUKD01000009">
    <property type="protein sequence ID" value="KYG62283.1"/>
    <property type="molecule type" value="Genomic_DNA"/>
</dbReference>
<dbReference type="CDD" id="cd03360">
    <property type="entry name" value="LbH_AT_putative"/>
    <property type="match status" value="1"/>
</dbReference>
<accession>A0A162FTX3</accession>
<dbReference type="SUPFAM" id="SSF51161">
    <property type="entry name" value="Trimeric LpxA-like enzymes"/>
    <property type="match status" value="1"/>
</dbReference>
<evidence type="ECO:0000313" key="5">
    <source>
        <dbReference type="EMBL" id="KYG62283.1"/>
    </source>
</evidence>
<evidence type="ECO:0000313" key="6">
    <source>
        <dbReference type="Proteomes" id="UP000075799"/>
    </source>
</evidence>
<comment type="caution">
    <text evidence="5">The sequence shown here is derived from an EMBL/GenBank/DDBJ whole genome shotgun (WGS) entry which is preliminary data.</text>
</comment>
<dbReference type="InterPro" id="IPR041561">
    <property type="entry name" value="PglD_N"/>
</dbReference>
<sequence length="183" mass="19369">MMNKQIFIVGCGGHSKVVTDALVATQRWDIVGYIDEVPKSSEFLGCPVFNSLTNLYAKFPSVKSAFVAIGDNEKRRLWYKILEDNNHTLPWIAHPTACLSPTASVGAGTLIGAKSFLGASSKVGRGVIVNTGAIIDHDCEIGDFSHMSQGAIACGGVVVGSNVLIGPGRVVEKLSKITHSVVT</sequence>
<evidence type="ECO:0000259" key="4">
    <source>
        <dbReference type="Pfam" id="PF17836"/>
    </source>
</evidence>
<dbReference type="Proteomes" id="UP000075799">
    <property type="component" value="Unassembled WGS sequence"/>
</dbReference>
<dbReference type="OrthoDB" id="5295698at2"/>
<evidence type="ECO:0000256" key="3">
    <source>
        <dbReference type="PIRSR" id="PIRSR620019-2"/>
    </source>
</evidence>
<organism evidence="5 6">
    <name type="scientific">Bdellovibrio bacteriovorus</name>
    <dbReference type="NCBI Taxonomy" id="959"/>
    <lineage>
        <taxon>Bacteria</taxon>
        <taxon>Pseudomonadati</taxon>
        <taxon>Bdellovibrionota</taxon>
        <taxon>Bdellovibrionia</taxon>
        <taxon>Bdellovibrionales</taxon>
        <taxon>Pseudobdellovibrionaceae</taxon>
        <taxon>Bdellovibrio</taxon>
    </lineage>
</organism>
<feature type="binding site" evidence="3">
    <location>
        <position position="70"/>
    </location>
    <ligand>
        <name>substrate</name>
    </ligand>
</feature>
<evidence type="ECO:0000256" key="2">
    <source>
        <dbReference type="PIRSR" id="PIRSR620019-1"/>
    </source>
</evidence>
<feature type="site" description="Increases basicity of active site His" evidence="2">
    <location>
        <position position="138"/>
    </location>
</feature>
<dbReference type="InterPro" id="IPR020019">
    <property type="entry name" value="AcTrfase_PglD-like"/>
</dbReference>
<protein>
    <recommendedName>
        <fullName evidence="4">PglD N-terminal domain-containing protein</fullName>
    </recommendedName>
</protein>
<dbReference type="Gene3D" id="3.40.50.20">
    <property type="match status" value="1"/>
</dbReference>
<name>A0A162FTX3_BDEBC</name>
<gene>
    <name evidence="5" type="ORF">AZI87_17280</name>
</gene>
<proteinExistence type="inferred from homology"/>
<dbReference type="Pfam" id="PF17836">
    <property type="entry name" value="PglD_N"/>
    <property type="match status" value="1"/>
</dbReference>
<evidence type="ECO:0000256" key="1">
    <source>
        <dbReference type="ARBA" id="ARBA00007274"/>
    </source>
</evidence>
<reference evidence="5 6" key="1">
    <citation type="submission" date="2016-03" db="EMBL/GenBank/DDBJ databases">
        <authorList>
            <person name="Ploux O."/>
        </authorList>
    </citation>
    <scope>NUCLEOTIDE SEQUENCE [LARGE SCALE GENOMIC DNA]</scope>
    <source>
        <strain evidence="5 6">EC13</strain>
    </source>
</reference>
<dbReference type="InterPro" id="IPR011004">
    <property type="entry name" value="Trimer_LpxA-like_sf"/>
</dbReference>
<dbReference type="RefSeq" id="WP_063209672.1">
    <property type="nucleotide sequence ID" value="NZ_LUKD01000009.1"/>
</dbReference>
<dbReference type="PANTHER" id="PTHR43300:SF7">
    <property type="entry name" value="UDP-N-ACETYLBACILLOSAMINE N-ACETYLTRANSFERASE"/>
    <property type="match status" value="1"/>
</dbReference>
<feature type="domain" description="PglD N-terminal" evidence="4">
    <location>
        <begin position="5"/>
        <end position="80"/>
    </location>
</feature>
<dbReference type="PANTHER" id="PTHR43300">
    <property type="entry name" value="ACETYLTRANSFERASE"/>
    <property type="match status" value="1"/>
</dbReference>
<comment type="similarity">
    <text evidence="1">Belongs to the transferase hexapeptide repeat family.</text>
</comment>
<feature type="binding site" evidence="3">
    <location>
        <position position="146"/>
    </location>
    <ligand>
        <name>acetyl-CoA</name>
        <dbReference type="ChEBI" id="CHEBI:57288"/>
    </ligand>
</feature>